<dbReference type="RefSeq" id="WP_090170830.1">
    <property type="nucleotide sequence ID" value="NZ_FMXR01000004.1"/>
</dbReference>
<sequence length="236" mass="26037">MKNIEKLALVLATVAVFVTSGCADTTNEQSEQSDISTAEVETVQDASTQIRQTATKGSLETFSGKYQVQDAKGVYYYFGEDGICYYVQSGTYEFEENGTNVDGDEADLLLITFETMENASQYDISQEDGEIILTTTQSGAESKTTMNLDCIAGEDGISDLEPFEGIYRTYDEDAYRFEFHEDGSCYLIMEEDYETGDDTLTLTALGTSLTYDYKVSEDTIVLSSEDTTIAVLVPSE</sequence>
<evidence type="ECO:0000256" key="1">
    <source>
        <dbReference type="SAM" id="SignalP"/>
    </source>
</evidence>
<keyword evidence="1" id="KW-0732">Signal</keyword>
<evidence type="ECO:0000313" key="3">
    <source>
        <dbReference type="Proteomes" id="UP000199228"/>
    </source>
</evidence>
<dbReference type="OrthoDB" id="9987374at2"/>
<dbReference type="AlphaFoldDB" id="A0A1G6A052"/>
<dbReference type="STRING" id="1732.SAMN02910417_00078"/>
<protein>
    <recommendedName>
        <fullName evidence="4">DUF5640 domain-containing protein</fullName>
    </recommendedName>
</protein>
<dbReference type="Proteomes" id="UP000199228">
    <property type="component" value="Unassembled WGS sequence"/>
</dbReference>
<feature type="signal peptide" evidence="1">
    <location>
        <begin position="1"/>
        <end position="23"/>
    </location>
</feature>
<proteinExistence type="predicted"/>
<keyword evidence="3" id="KW-1185">Reference proteome</keyword>
<evidence type="ECO:0008006" key="4">
    <source>
        <dbReference type="Google" id="ProtNLM"/>
    </source>
</evidence>
<dbReference type="PROSITE" id="PS51257">
    <property type="entry name" value="PROKAR_LIPOPROTEIN"/>
    <property type="match status" value="1"/>
</dbReference>
<reference evidence="2 3" key="1">
    <citation type="submission" date="2016-10" db="EMBL/GenBank/DDBJ databases">
        <authorList>
            <person name="de Groot N.N."/>
        </authorList>
    </citation>
    <scope>NUCLEOTIDE SEQUENCE [LARGE SCALE GENOMIC DNA]</scope>
    <source>
        <strain evidence="2 3">DSM 3217</strain>
    </source>
</reference>
<gene>
    <name evidence="2" type="ORF">SAMN02910417_00078</name>
</gene>
<feature type="chain" id="PRO_5011729367" description="DUF5640 domain-containing protein" evidence="1">
    <location>
        <begin position="24"/>
        <end position="236"/>
    </location>
</feature>
<evidence type="ECO:0000313" key="2">
    <source>
        <dbReference type="EMBL" id="SDB01792.1"/>
    </source>
</evidence>
<organism evidence="2 3">
    <name type="scientific">Eubacterium oxidoreducens</name>
    <dbReference type="NCBI Taxonomy" id="1732"/>
    <lineage>
        <taxon>Bacteria</taxon>
        <taxon>Bacillati</taxon>
        <taxon>Bacillota</taxon>
        <taxon>Clostridia</taxon>
        <taxon>Eubacteriales</taxon>
        <taxon>Eubacteriaceae</taxon>
        <taxon>Eubacterium</taxon>
    </lineage>
</organism>
<name>A0A1G6A052_EUBOX</name>
<dbReference type="EMBL" id="FMXR01000004">
    <property type="protein sequence ID" value="SDB01792.1"/>
    <property type="molecule type" value="Genomic_DNA"/>
</dbReference>
<accession>A0A1G6A052</accession>